<gene>
    <name evidence="10" type="ORF">ASPACDRAFT_1856544</name>
</gene>
<dbReference type="PANTHER" id="PTHR46471:SF6">
    <property type="entry name" value="GLYCOSYL HYDROLASE"/>
    <property type="match status" value="1"/>
</dbReference>
<dbReference type="PANTHER" id="PTHR46471">
    <property type="entry name" value="CHITIN DEACETYLASE"/>
    <property type="match status" value="1"/>
</dbReference>
<dbReference type="Gene3D" id="3.20.20.370">
    <property type="entry name" value="Glycoside hydrolase/deacetylase"/>
    <property type="match status" value="1"/>
</dbReference>
<protein>
    <recommendedName>
        <fullName evidence="9">NodB homology domain-containing protein</fullName>
    </recommendedName>
</protein>
<dbReference type="AlphaFoldDB" id="A0A1L9WV33"/>
<evidence type="ECO:0000256" key="2">
    <source>
        <dbReference type="ARBA" id="ARBA00022723"/>
    </source>
</evidence>
<keyword evidence="5" id="KW-0119">Carbohydrate metabolism</keyword>
<dbReference type="EMBL" id="KV878977">
    <property type="protein sequence ID" value="OJJ99973.1"/>
    <property type="molecule type" value="Genomic_DNA"/>
</dbReference>
<feature type="signal peptide" evidence="8">
    <location>
        <begin position="1"/>
        <end position="27"/>
    </location>
</feature>
<evidence type="ECO:0000313" key="10">
    <source>
        <dbReference type="EMBL" id="OJJ99973.1"/>
    </source>
</evidence>
<dbReference type="Pfam" id="PF01522">
    <property type="entry name" value="Polysacc_deac_1"/>
    <property type="match status" value="1"/>
</dbReference>
<dbReference type="GO" id="GO:0016810">
    <property type="term" value="F:hydrolase activity, acting on carbon-nitrogen (but not peptide) bonds"/>
    <property type="evidence" value="ECO:0007669"/>
    <property type="project" value="InterPro"/>
</dbReference>
<dbReference type="OMA" id="RIMRVDQ"/>
<feature type="compositionally biased region" description="Low complexity" evidence="7">
    <location>
        <begin position="43"/>
        <end position="53"/>
    </location>
</feature>
<dbReference type="RefSeq" id="XP_020056313.1">
    <property type="nucleotide sequence ID" value="XM_020197490.1"/>
</dbReference>
<evidence type="ECO:0000256" key="4">
    <source>
        <dbReference type="ARBA" id="ARBA00022801"/>
    </source>
</evidence>
<name>A0A1L9WV33_ASPA1</name>
<dbReference type="InterPro" id="IPR002509">
    <property type="entry name" value="NODB_dom"/>
</dbReference>
<evidence type="ECO:0000256" key="3">
    <source>
        <dbReference type="ARBA" id="ARBA00022729"/>
    </source>
</evidence>
<evidence type="ECO:0000256" key="8">
    <source>
        <dbReference type="SAM" id="SignalP"/>
    </source>
</evidence>
<organism evidence="10 11">
    <name type="scientific">Aspergillus aculeatus (strain ATCC 16872 / CBS 172.66 / WB 5094)</name>
    <dbReference type="NCBI Taxonomy" id="690307"/>
    <lineage>
        <taxon>Eukaryota</taxon>
        <taxon>Fungi</taxon>
        <taxon>Dikarya</taxon>
        <taxon>Ascomycota</taxon>
        <taxon>Pezizomycotina</taxon>
        <taxon>Eurotiomycetes</taxon>
        <taxon>Eurotiomycetidae</taxon>
        <taxon>Eurotiales</taxon>
        <taxon>Aspergillaceae</taxon>
        <taxon>Aspergillus</taxon>
        <taxon>Aspergillus subgen. Circumdati</taxon>
    </lineage>
</organism>
<comment type="cofactor">
    <cofactor evidence="1">
        <name>Co(2+)</name>
        <dbReference type="ChEBI" id="CHEBI:48828"/>
    </cofactor>
</comment>
<dbReference type="PROSITE" id="PS51677">
    <property type="entry name" value="NODB"/>
    <property type="match status" value="1"/>
</dbReference>
<dbReference type="STRING" id="690307.A0A1L9WV33"/>
<evidence type="ECO:0000256" key="1">
    <source>
        <dbReference type="ARBA" id="ARBA00001941"/>
    </source>
</evidence>
<evidence type="ECO:0000256" key="6">
    <source>
        <dbReference type="ARBA" id="ARBA00023285"/>
    </source>
</evidence>
<evidence type="ECO:0000256" key="5">
    <source>
        <dbReference type="ARBA" id="ARBA00023277"/>
    </source>
</evidence>
<reference evidence="11" key="1">
    <citation type="journal article" date="2017" name="Genome Biol.">
        <title>Comparative genomics reveals high biological diversity and specific adaptations in the industrially and medically important fungal genus Aspergillus.</title>
        <authorList>
            <person name="de Vries R.P."/>
            <person name="Riley R."/>
            <person name="Wiebenga A."/>
            <person name="Aguilar-Osorio G."/>
            <person name="Amillis S."/>
            <person name="Uchima C.A."/>
            <person name="Anderluh G."/>
            <person name="Asadollahi M."/>
            <person name="Askin M."/>
            <person name="Barry K."/>
            <person name="Battaglia E."/>
            <person name="Bayram O."/>
            <person name="Benocci T."/>
            <person name="Braus-Stromeyer S.A."/>
            <person name="Caldana C."/>
            <person name="Canovas D."/>
            <person name="Cerqueira G.C."/>
            <person name="Chen F."/>
            <person name="Chen W."/>
            <person name="Choi C."/>
            <person name="Clum A."/>
            <person name="Dos Santos R.A."/>
            <person name="Damasio A.R."/>
            <person name="Diallinas G."/>
            <person name="Emri T."/>
            <person name="Fekete E."/>
            <person name="Flipphi M."/>
            <person name="Freyberg S."/>
            <person name="Gallo A."/>
            <person name="Gournas C."/>
            <person name="Habgood R."/>
            <person name="Hainaut M."/>
            <person name="Harispe M.L."/>
            <person name="Henrissat B."/>
            <person name="Hilden K.S."/>
            <person name="Hope R."/>
            <person name="Hossain A."/>
            <person name="Karabika E."/>
            <person name="Karaffa L."/>
            <person name="Karanyi Z."/>
            <person name="Krasevec N."/>
            <person name="Kuo A."/>
            <person name="Kusch H."/>
            <person name="LaButti K."/>
            <person name="Lagendijk E.L."/>
            <person name="Lapidus A."/>
            <person name="Levasseur A."/>
            <person name="Lindquist E."/>
            <person name="Lipzen A."/>
            <person name="Logrieco A.F."/>
            <person name="MacCabe A."/>
            <person name="Maekelae M.R."/>
            <person name="Malavazi I."/>
            <person name="Melin P."/>
            <person name="Meyer V."/>
            <person name="Mielnichuk N."/>
            <person name="Miskei M."/>
            <person name="Molnar A.P."/>
            <person name="Mule G."/>
            <person name="Ngan C.Y."/>
            <person name="Orejas M."/>
            <person name="Orosz E."/>
            <person name="Ouedraogo J.P."/>
            <person name="Overkamp K.M."/>
            <person name="Park H.-S."/>
            <person name="Perrone G."/>
            <person name="Piumi F."/>
            <person name="Punt P.J."/>
            <person name="Ram A.F."/>
            <person name="Ramon A."/>
            <person name="Rauscher S."/>
            <person name="Record E."/>
            <person name="Riano-Pachon D.M."/>
            <person name="Robert V."/>
            <person name="Roehrig J."/>
            <person name="Ruller R."/>
            <person name="Salamov A."/>
            <person name="Salih N.S."/>
            <person name="Samson R.A."/>
            <person name="Sandor E."/>
            <person name="Sanguinetti M."/>
            <person name="Schuetze T."/>
            <person name="Sepcic K."/>
            <person name="Shelest E."/>
            <person name="Sherlock G."/>
            <person name="Sophianopoulou V."/>
            <person name="Squina F.M."/>
            <person name="Sun H."/>
            <person name="Susca A."/>
            <person name="Todd R.B."/>
            <person name="Tsang A."/>
            <person name="Unkles S.E."/>
            <person name="van de Wiele N."/>
            <person name="van Rossen-Uffink D."/>
            <person name="Oliveira J.V."/>
            <person name="Vesth T.C."/>
            <person name="Visser J."/>
            <person name="Yu J.-H."/>
            <person name="Zhou M."/>
            <person name="Andersen M.R."/>
            <person name="Archer D.B."/>
            <person name="Baker S.E."/>
            <person name="Benoit I."/>
            <person name="Brakhage A.A."/>
            <person name="Braus G.H."/>
            <person name="Fischer R."/>
            <person name="Frisvad J.C."/>
            <person name="Goldman G.H."/>
            <person name="Houbraken J."/>
            <person name="Oakley B."/>
            <person name="Pocsi I."/>
            <person name="Scazzocchio C."/>
            <person name="Seiboth B."/>
            <person name="vanKuyk P.A."/>
            <person name="Wortman J."/>
            <person name="Dyer P.S."/>
            <person name="Grigoriev I.V."/>
        </authorList>
    </citation>
    <scope>NUCLEOTIDE SEQUENCE [LARGE SCALE GENOMIC DNA]</scope>
    <source>
        <strain evidence="11">ATCC 16872 / CBS 172.66 / WB 5094</strain>
    </source>
</reference>
<dbReference type="GO" id="GO:0046872">
    <property type="term" value="F:metal ion binding"/>
    <property type="evidence" value="ECO:0007669"/>
    <property type="project" value="UniProtKB-KW"/>
</dbReference>
<evidence type="ECO:0000313" key="11">
    <source>
        <dbReference type="Proteomes" id="UP000184546"/>
    </source>
</evidence>
<dbReference type="InterPro" id="IPR011330">
    <property type="entry name" value="Glyco_hydro/deAcase_b/a-brl"/>
</dbReference>
<feature type="compositionally biased region" description="Pro residues" evidence="7">
    <location>
        <begin position="30"/>
        <end position="42"/>
    </location>
</feature>
<evidence type="ECO:0000259" key="9">
    <source>
        <dbReference type="PROSITE" id="PS51677"/>
    </source>
</evidence>
<dbReference type="VEuPathDB" id="FungiDB:ASPACDRAFT_1856544"/>
<sequence>MASSMSITLSLLFLLLIINALITPTQATPPQLPPLPPSPPSAPTLNLTTTTTTFHNPQGPPNSILIDTFQHQDINALGHWHGALEGLTVHHGNGFVRLFPSDPDHNYHTQLSASSCYDLRSYQPTHALHVVFGGTTKFSIFLNQNNPACDFTRNPFPQTSDVVEAARYARGNDIYIPLAHFHIDQSRAVSVSFGGFWSLESLTLYKVEIVPAIPVGFPVPHRVNNGRLMLTCSRPDSFAFGIDDGQPRFAQEVMRILEEERVLVTFFVVGLGLRDRETNFSNVYREMIKRGHQIALHSDTHRKMEGLGSTAEIDREIVENIKAFRQILGIETHYFRPPFGTLGARTRQRLANYITDPQIITWSVDIEDWLWADSKTPEKQREAFFRDVRHGGNLAVMHFLSSTTVSYFREVIQFVKSQNKTIMRIDQCLEDPRSPPLKFPIH</sequence>
<evidence type="ECO:0000256" key="7">
    <source>
        <dbReference type="SAM" id="MobiDB-lite"/>
    </source>
</evidence>
<dbReference type="SUPFAM" id="SSF88713">
    <property type="entry name" value="Glycoside hydrolase/deacetylase"/>
    <property type="match status" value="1"/>
</dbReference>
<dbReference type="CDD" id="cd10917">
    <property type="entry name" value="CE4_NodB_like_6s_7s"/>
    <property type="match status" value="1"/>
</dbReference>
<feature type="chain" id="PRO_5012363580" description="NodB homology domain-containing protein" evidence="8">
    <location>
        <begin position="28"/>
        <end position="442"/>
    </location>
</feature>
<keyword evidence="2" id="KW-0479">Metal-binding</keyword>
<proteinExistence type="predicted"/>
<keyword evidence="3 8" id="KW-0732">Signal</keyword>
<keyword evidence="6" id="KW-0170">Cobalt</keyword>
<keyword evidence="11" id="KW-1185">Reference proteome</keyword>
<dbReference type="Proteomes" id="UP000184546">
    <property type="component" value="Unassembled WGS sequence"/>
</dbReference>
<dbReference type="GeneID" id="30971304"/>
<keyword evidence="4" id="KW-0378">Hydrolase</keyword>
<dbReference type="GO" id="GO:0005975">
    <property type="term" value="P:carbohydrate metabolic process"/>
    <property type="evidence" value="ECO:0007669"/>
    <property type="project" value="InterPro"/>
</dbReference>
<accession>A0A1L9WV33</accession>
<feature type="domain" description="NodB homology" evidence="9">
    <location>
        <begin position="236"/>
        <end position="423"/>
    </location>
</feature>
<dbReference type="OrthoDB" id="2128708at2759"/>
<feature type="region of interest" description="Disordered" evidence="7">
    <location>
        <begin position="29"/>
        <end position="60"/>
    </location>
</feature>